<keyword evidence="2" id="KW-0812">Transmembrane</keyword>
<dbReference type="OrthoDB" id="5421842at2759"/>
<gene>
    <name evidence="3" type="ORF">FGG08_002764</name>
</gene>
<reference evidence="3" key="1">
    <citation type="submission" date="2021-03" db="EMBL/GenBank/DDBJ databases">
        <title>Comparative genomics and phylogenomic investigation of the class Geoglossomycetes provide insights into ecological specialization and systematics.</title>
        <authorList>
            <person name="Melie T."/>
            <person name="Pirro S."/>
            <person name="Miller A.N."/>
            <person name="Quandt A."/>
        </authorList>
    </citation>
    <scope>NUCLEOTIDE SEQUENCE</scope>
    <source>
        <strain evidence="3">GBOQ0MN5Z8</strain>
    </source>
</reference>
<evidence type="ECO:0000313" key="3">
    <source>
        <dbReference type="EMBL" id="KAH0542904.1"/>
    </source>
</evidence>
<feature type="region of interest" description="Disordered" evidence="1">
    <location>
        <begin position="720"/>
        <end position="739"/>
    </location>
</feature>
<feature type="compositionally biased region" description="Gly residues" evidence="1">
    <location>
        <begin position="192"/>
        <end position="202"/>
    </location>
</feature>
<dbReference type="EMBL" id="JAGHQL010000044">
    <property type="protein sequence ID" value="KAH0542904.1"/>
    <property type="molecule type" value="Genomic_DNA"/>
</dbReference>
<feature type="compositionally biased region" description="Gly residues" evidence="1">
    <location>
        <begin position="209"/>
        <end position="227"/>
    </location>
</feature>
<feature type="compositionally biased region" description="Basic and acidic residues" evidence="1">
    <location>
        <begin position="228"/>
        <end position="448"/>
    </location>
</feature>
<evidence type="ECO:0008006" key="5">
    <source>
        <dbReference type="Google" id="ProtNLM"/>
    </source>
</evidence>
<feature type="compositionally biased region" description="Gly residues" evidence="1">
    <location>
        <begin position="163"/>
        <end position="176"/>
    </location>
</feature>
<name>A0A9P8L5C4_9PEZI</name>
<feature type="compositionally biased region" description="Low complexity" evidence="1">
    <location>
        <begin position="554"/>
        <end position="572"/>
    </location>
</feature>
<comment type="caution">
    <text evidence="3">The sequence shown here is derived from an EMBL/GenBank/DDBJ whole genome shotgun (WGS) entry which is preliminary data.</text>
</comment>
<feature type="transmembrane region" description="Helical" evidence="2">
    <location>
        <begin position="51"/>
        <end position="69"/>
    </location>
</feature>
<evidence type="ECO:0000256" key="2">
    <source>
        <dbReference type="SAM" id="Phobius"/>
    </source>
</evidence>
<feature type="transmembrane region" description="Helical" evidence="2">
    <location>
        <begin position="76"/>
        <end position="102"/>
    </location>
</feature>
<keyword evidence="2" id="KW-0472">Membrane</keyword>
<accession>A0A9P8L5C4</accession>
<dbReference type="Proteomes" id="UP000698800">
    <property type="component" value="Unassembled WGS sequence"/>
</dbReference>
<feature type="region of interest" description="Disordered" evidence="1">
    <location>
        <begin position="669"/>
        <end position="700"/>
    </location>
</feature>
<evidence type="ECO:0000313" key="4">
    <source>
        <dbReference type="Proteomes" id="UP000698800"/>
    </source>
</evidence>
<proteinExistence type="predicted"/>
<organism evidence="3 4">
    <name type="scientific">Glutinoglossum americanum</name>
    <dbReference type="NCBI Taxonomy" id="1670608"/>
    <lineage>
        <taxon>Eukaryota</taxon>
        <taxon>Fungi</taxon>
        <taxon>Dikarya</taxon>
        <taxon>Ascomycota</taxon>
        <taxon>Pezizomycotina</taxon>
        <taxon>Geoglossomycetes</taxon>
        <taxon>Geoglossales</taxon>
        <taxon>Geoglossaceae</taxon>
        <taxon>Glutinoglossum</taxon>
    </lineage>
</organism>
<sequence>MDGPPPPPPPHGTSPKSSGLPPGNYDIFVIPPHSAGSGFLYLPSLQSQRNSFLAGVGCTLVAVLVLQIVTPVLREWLATIMATGGSGVVMLVVGVGIAGWAWGRSQAEPPAPDPGGRGFGGGDAGGGPEQSNRSPPNGGPGGHPRDNSGGATGATPGDTSGRTAGGPAGGPPGGAGARPKPTWQQRPNFGSTGPGTTGGGTPRGEWNSAGGGGTASGGTTGAGTGRGGWEKAREETRRKEEERRRREDEKRRQEEERKKKDEEDRKAKEAAEKERWERARTREREARERDVREKEAREREARERERKAREQEAREREARERESREREARDREAREREFREREARERESREREAREREAREREAREREAREREAREREAREREAREKREKEEKEKQDRERQEREKQEKERQEKQKQEREKREKERLERERREKEQLEKARQEKENDEKAKKGKITTTYAVTVGEKTNPYSRNPTVPVTPAFKAPDTPPPSNSTGKANGPTASSPTKVPPSPTRPSSSPTKRHQASTKSFLGPGDDAYSFRPYDRPKQHLRKESSHSSVYSESSYAPSQSTSRTSPPPSHRGTYSTKDPDKIVIRAVYSFNNAFIKLPTAQLISGVGSVTDGLILKMTTEGLFIDDDVRGVPQREWDIKAWTMKSVEVWCPHFWASGASSSSSTSATGSAGHHRNPVRRLFSDGKGTPPTSEETDLLLESLLRLCKSNCSVTSPRGTKGRDPNSSSQNGDYKGLHVLRASIRDQEGKKYLFVLEEEEGWKVAVGLQRLRRGTQVRAMGVGGIGKEETRAILENLGWD</sequence>
<feature type="region of interest" description="Disordered" evidence="1">
    <location>
        <begin position="105"/>
        <end position="585"/>
    </location>
</feature>
<feature type="compositionally biased region" description="Gly residues" evidence="1">
    <location>
        <begin position="115"/>
        <end position="128"/>
    </location>
</feature>
<protein>
    <recommendedName>
        <fullName evidence="5">Trans-sialidase</fullName>
    </recommendedName>
</protein>
<evidence type="ECO:0000256" key="1">
    <source>
        <dbReference type="SAM" id="MobiDB-lite"/>
    </source>
</evidence>
<dbReference type="AlphaFoldDB" id="A0A9P8L5C4"/>
<feature type="compositionally biased region" description="Basic and acidic residues" evidence="1">
    <location>
        <begin position="540"/>
        <end position="553"/>
    </location>
</feature>
<keyword evidence="2" id="KW-1133">Transmembrane helix</keyword>
<feature type="compositionally biased region" description="Low complexity" evidence="1">
    <location>
        <begin position="669"/>
        <end position="678"/>
    </location>
</feature>
<keyword evidence="4" id="KW-1185">Reference proteome</keyword>